<evidence type="ECO:0000256" key="4">
    <source>
        <dbReference type="ARBA" id="ARBA00023015"/>
    </source>
</evidence>
<dbReference type="GO" id="GO:0006355">
    <property type="term" value="P:regulation of DNA-templated transcription"/>
    <property type="evidence" value="ECO:0007669"/>
    <property type="project" value="InterPro"/>
</dbReference>
<keyword evidence="2 7" id="KW-0597">Phosphoprotein</keyword>
<dbReference type="InterPro" id="IPR011006">
    <property type="entry name" value="CheY-like_superfamily"/>
</dbReference>
<feature type="domain" description="Response regulatory" evidence="9">
    <location>
        <begin position="4"/>
        <end position="117"/>
    </location>
</feature>
<dbReference type="Gene3D" id="1.10.10.10">
    <property type="entry name" value="Winged helix-like DNA-binding domain superfamily/Winged helix DNA-binding domain"/>
    <property type="match status" value="1"/>
</dbReference>
<dbReference type="SUPFAM" id="SSF52172">
    <property type="entry name" value="CheY-like"/>
    <property type="match status" value="1"/>
</dbReference>
<evidence type="ECO:0000256" key="1">
    <source>
        <dbReference type="ARBA" id="ARBA00004496"/>
    </source>
</evidence>
<keyword evidence="3" id="KW-0902">Two-component regulatory system</keyword>
<organism evidence="11 12">
    <name type="scientific">Ureibacillus acetophenoni</name>
    <dbReference type="NCBI Taxonomy" id="614649"/>
    <lineage>
        <taxon>Bacteria</taxon>
        <taxon>Bacillati</taxon>
        <taxon>Bacillota</taxon>
        <taxon>Bacilli</taxon>
        <taxon>Bacillales</taxon>
        <taxon>Caryophanaceae</taxon>
        <taxon>Ureibacillus</taxon>
    </lineage>
</organism>
<feature type="modified residue" description="4-aspartylphosphate" evidence="7">
    <location>
        <position position="53"/>
    </location>
</feature>
<dbReference type="PROSITE" id="PS50110">
    <property type="entry name" value="RESPONSE_REGULATORY"/>
    <property type="match status" value="1"/>
</dbReference>
<comment type="subcellular location">
    <subcellularLocation>
        <location evidence="1">Cytoplasm</location>
    </subcellularLocation>
</comment>
<evidence type="ECO:0000256" key="3">
    <source>
        <dbReference type="ARBA" id="ARBA00023012"/>
    </source>
</evidence>
<dbReference type="EMBL" id="OBQC01000014">
    <property type="protein sequence ID" value="SOC43107.1"/>
    <property type="molecule type" value="Genomic_DNA"/>
</dbReference>
<feature type="domain" description="OmpR/PhoB-type" evidence="10">
    <location>
        <begin position="136"/>
        <end position="237"/>
    </location>
</feature>
<dbReference type="AlphaFoldDB" id="A0A285UN19"/>
<evidence type="ECO:0000256" key="2">
    <source>
        <dbReference type="ARBA" id="ARBA00022553"/>
    </source>
</evidence>
<evidence type="ECO:0000256" key="6">
    <source>
        <dbReference type="ARBA" id="ARBA00023163"/>
    </source>
</evidence>
<accession>A0A285UN19</accession>
<protein>
    <submittedName>
        <fullName evidence="11">DNA-binding response OmpR family regulator</fullName>
    </submittedName>
</protein>
<sequence length="242" mass="27738">MKRNILIVDDQPEIAELLSIYLEKGGFNIIQASDGMDALMYISKGNIDLMLVDLMIPIIDGYQLIRKVRESMHIPIIIISAKQENQDKIFGLEIGADDYIQKPFDPLEVVARVQALIRRSYNFSTIDKQLEEVSQTVIKVVGDLTLDEATFSIIRNGVVIQLTKIEYKILDLLMSTPGRVYTKQQIFENAWDDYYIGGEEDNTINVHISKIREKIEANPKKPEYIKTVRGLGYKFEKQIPKI</sequence>
<evidence type="ECO:0000313" key="12">
    <source>
        <dbReference type="Proteomes" id="UP000219252"/>
    </source>
</evidence>
<dbReference type="SUPFAM" id="SSF46894">
    <property type="entry name" value="C-terminal effector domain of the bipartite response regulators"/>
    <property type="match status" value="1"/>
</dbReference>
<dbReference type="SMART" id="SM00862">
    <property type="entry name" value="Trans_reg_C"/>
    <property type="match status" value="1"/>
</dbReference>
<dbReference type="RefSeq" id="WP_097150652.1">
    <property type="nucleotide sequence ID" value="NZ_OBQC01000014.1"/>
</dbReference>
<dbReference type="PANTHER" id="PTHR48111">
    <property type="entry name" value="REGULATOR OF RPOS"/>
    <property type="match status" value="1"/>
</dbReference>
<dbReference type="InterPro" id="IPR039420">
    <property type="entry name" value="WalR-like"/>
</dbReference>
<proteinExistence type="predicted"/>
<dbReference type="FunFam" id="1.10.10.10:FF:000018">
    <property type="entry name" value="DNA-binding response regulator ResD"/>
    <property type="match status" value="1"/>
</dbReference>
<dbReference type="Pfam" id="PF00072">
    <property type="entry name" value="Response_reg"/>
    <property type="match status" value="1"/>
</dbReference>
<evidence type="ECO:0000256" key="5">
    <source>
        <dbReference type="ARBA" id="ARBA00023125"/>
    </source>
</evidence>
<dbReference type="Pfam" id="PF00486">
    <property type="entry name" value="Trans_reg_C"/>
    <property type="match status" value="1"/>
</dbReference>
<dbReference type="InterPro" id="IPR036388">
    <property type="entry name" value="WH-like_DNA-bd_sf"/>
</dbReference>
<dbReference type="SMART" id="SM00448">
    <property type="entry name" value="REC"/>
    <property type="match status" value="1"/>
</dbReference>
<evidence type="ECO:0000313" key="11">
    <source>
        <dbReference type="EMBL" id="SOC43107.1"/>
    </source>
</evidence>
<dbReference type="InterPro" id="IPR001867">
    <property type="entry name" value="OmpR/PhoB-type_DNA-bd"/>
</dbReference>
<dbReference type="Proteomes" id="UP000219252">
    <property type="component" value="Unassembled WGS sequence"/>
</dbReference>
<dbReference type="PANTHER" id="PTHR48111:SF2">
    <property type="entry name" value="RESPONSE REGULATOR SAER"/>
    <property type="match status" value="1"/>
</dbReference>
<dbReference type="PROSITE" id="PS51755">
    <property type="entry name" value="OMPR_PHOB"/>
    <property type="match status" value="1"/>
</dbReference>
<dbReference type="Gene3D" id="6.10.250.690">
    <property type="match status" value="1"/>
</dbReference>
<reference evidence="12" key="1">
    <citation type="submission" date="2017-08" db="EMBL/GenBank/DDBJ databases">
        <authorList>
            <person name="Varghese N."/>
            <person name="Submissions S."/>
        </authorList>
    </citation>
    <scope>NUCLEOTIDE SEQUENCE [LARGE SCALE GENOMIC DNA]</scope>
    <source>
        <strain evidence="12">JC23</strain>
    </source>
</reference>
<dbReference type="GO" id="GO:0000976">
    <property type="term" value="F:transcription cis-regulatory region binding"/>
    <property type="evidence" value="ECO:0007669"/>
    <property type="project" value="TreeGrafter"/>
</dbReference>
<evidence type="ECO:0000259" key="9">
    <source>
        <dbReference type="PROSITE" id="PS50110"/>
    </source>
</evidence>
<dbReference type="Gene3D" id="3.40.50.2300">
    <property type="match status" value="1"/>
</dbReference>
<evidence type="ECO:0000259" key="10">
    <source>
        <dbReference type="PROSITE" id="PS51755"/>
    </source>
</evidence>
<keyword evidence="4" id="KW-0805">Transcription regulation</keyword>
<dbReference type="InterPro" id="IPR001789">
    <property type="entry name" value="Sig_transdc_resp-reg_receiver"/>
</dbReference>
<dbReference type="InterPro" id="IPR016032">
    <property type="entry name" value="Sig_transdc_resp-reg_C-effctor"/>
</dbReference>
<dbReference type="CDD" id="cd00383">
    <property type="entry name" value="trans_reg_C"/>
    <property type="match status" value="1"/>
</dbReference>
<keyword evidence="12" id="KW-1185">Reference proteome</keyword>
<name>A0A285UN19_9BACL</name>
<dbReference type="GO" id="GO:0005829">
    <property type="term" value="C:cytosol"/>
    <property type="evidence" value="ECO:0007669"/>
    <property type="project" value="TreeGrafter"/>
</dbReference>
<dbReference type="GO" id="GO:0032993">
    <property type="term" value="C:protein-DNA complex"/>
    <property type="evidence" value="ECO:0007669"/>
    <property type="project" value="TreeGrafter"/>
</dbReference>
<dbReference type="OrthoDB" id="9790442at2"/>
<dbReference type="GO" id="GO:0000156">
    <property type="term" value="F:phosphorelay response regulator activity"/>
    <property type="evidence" value="ECO:0007669"/>
    <property type="project" value="TreeGrafter"/>
</dbReference>
<evidence type="ECO:0000256" key="8">
    <source>
        <dbReference type="PROSITE-ProRule" id="PRU01091"/>
    </source>
</evidence>
<keyword evidence="5 8" id="KW-0238">DNA-binding</keyword>
<feature type="DNA-binding region" description="OmpR/PhoB-type" evidence="8">
    <location>
        <begin position="136"/>
        <end position="237"/>
    </location>
</feature>
<keyword evidence="6" id="KW-0804">Transcription</keyword>
<evidence type="ECO:0000256" key="7">
    <source>
        <dbReference type="PROSITE-ProRule" id="PRU00169"/>
    </source>
</evidence>
<gene>
    <name evidence="11" type="ORF">SAMN05877842_11476</name>
</gene>